<dbReference type="RefSeq" id="WP_146957878.1">
    <property type="nucleotide sequence ID" value="NZ_CP042467.1"/>
</dbReference>
<proteinExistence type="inferred from homology"/>
<dbReference type="GO" id="GO:0004407">
    <property type="term" value="F:histone deacetylase activity"/>
    <property type="evidence" value="ECO:0007669"/>
    <property type="project" value="InterPro"/>
</dbReference>
<evidence type="ECO:0000313" key="4">
    <source>
        <dbReference type="EMBL" id="QED26440.1"/>
    </source>
</evidence>
<dbReference type="Pfam" id="PF00850">
    <property type="entry name" value="Hist_deacetyl"/>
    <property type="match status" value="1"/>
</dbReference>
<dbReference type="KEGG" id="bbae:FRD01_04085"/>
<dbReference type="GO" id="GO:0040029">
    <property type="term" value="P:epigenetic regulation of gene expression"/>
    <property type="evidence" value="ECO:0007669"/>
    <property type="project" value="TreeGrafter"/>
</dbReference>
<dbReference type="Gene3D" id="3.40.800.20">
    <property type="entry name" value="Histone deacetylase domain"/>
    <property type="match status" value="1"/>
</dbReference>
<comment type="similarity">
    <text evidence="1">Belongs to the histone deacetylase family.</text>
</comment>
<dbReference type="GO" id="GO:0016787">
    <property type="term" value="F:hydrolase activity"/>
    <property type="evidence" value="ECO:0007669"/>
    <property type="project" value="UniProtKB-KW"/>
</dbReference>
<dbReference type="CDD" id="cd09993">
    <property type="entry name" value="HDAC_classIV"/>
    <property type="match status" value="1"/>
</dbReference>
<dbReference type="PRINTS" id="PR01270">
    <property type="entry name" value="HDASUPER"/>
</dbReference>
<dbReference type="EMBL" id="CP042467">
    <property type="protein sequence ID" value="QED26440.1"/>
    <property type="molecule type" value="Genomic_DNA"/>
</dbReference>
<evidence type="ECO:0000256" key="2">
    <source>
        <dbReference type="ARBA" id="ARBA00022801"/>
    </source>
</evidence>
<dbReference type="SUPFAM" id="SSF52768">
    <property type="entry name" value="Arginase/deacetylase"/>
    <property type="match status" value="1"/>
</dbReference>
<dbReference type="PANTHER" id="PTHR10625">
    <property type="entry name" value="HISTONE DEACETYLASE HDAC1-RELATED"/>
    <property type="match status" value="1"/>
</dbReference>
<dbReference type="Proteomes" id="UP000321595">
    <property type="component" value="Chromosome"/>
</dbReference>
<feature type="domain" description="Histone deacetylase" evidence="3">
    <location>
        <begin position="17"/>
        <end position="284"/>
    </location>
</feature>
<dbReference type="InterPro" id="IPR037138">
    <property type="entry name" value="His_deacetylse_dom_sf"/>
</dbReference>
<evidence type="ECO:0000313" key="5">
    <source>
        <dbReference type="Proteomes" id="UP000321595"/>
    </source>
</evidence>
<dbReference type="AlphaFoldDB" id="A0A5B8XKV6"/>
<dbReference type="InterPro" id="IPR044150">
    <property type="entry name" value="HDAC_classIV"/>
</dbReference>
<dbReference type="InterPro" id="IPR023801">
    <property type="entry name" value="His_deacetylse_dom"/>
</dbReference>
<dbReference type="InterPro" id="IPR023696">
    <property type="entry name" value="Ureohydrolase_dom_sf"/>
</dbReference>
<name>A0A5B8XKV6_9DELT</name>
<dbReference type="InterPro" id="IPR000286">
    <property type="entry name" value="HDACs"/>
</dbReference>
<dbReference type="PANTHER" id="PTHR10625:SF19">
    <property type="entry name" value="HISTONE DEACETYLASE 12"/>
    <property type="match status" value="1"/>
</dbReference>
<reference evidence="4 5" key="1">
    <citation type="submission" date="2019-08" db="EMBL/GenBank/DDBJ databases">
        <authorList>
            <person name="Liang Q."/>
        </authorList>
    </citation>
    <scope>NUCLEOTIDE SEQUENCE [LARGE SCALE GENOMIC DNA]</scope>
    <source>
        <strain evidence="4 5">V1718</strain>
    </source>
</reference>
<keyword evidence="5" id="KW-1185">Reference proteome</keyword>
<gene>
    <name evidence="4" type="ORF">FRD01_04085</name>
</gene>
<keyword evidence="2" id="KW-0378">Hydrolase</keyword>
<sequence length="298" mass="32799">MRVFYSDHFTVTLPEGHRFPMEKYRLLRDHLVNHEILGPGELSEPLRDSREVLHLAHDPDYVARFLAGQIDSRHMRKVGFPWSEAFVLRVLATVSGALSAADEALVSGFSGNLAGGTHHASRAQGEGFCVFNDLATVAMDLVARGLERIVILDLDVHHGNGNVEILGAIPEVSIISVHGERNYPFQKPSSCLDIGLPDGTGDSTYLRVVEQVLEIVHRLKPQIILYQAGVDALHSDSLGKLAMTHRGLERRDELVLGYAKRHDVPISLALGGGYAKPIADSVLAYANTYRVARRVFAE</sequence>
<accession>A0A5B8XKV6</accession>
<evidence type="ECO:0000256" key="1">
    <source>
        <dbReference type="ARBA" id="ARBA00005947"/>
    </source>
</evidence>
<dbReference type="OrthoDB" id="9808367at2"/>
<organism evidence="4 5">
    <name type="scientific">Microvenator marinus</name>
    <dbReference type="NCBI Taxonomy" id="2600177"/>
    <lineage>
        <taxon>Bacteria</taxon>
        <taxon>Deltaproteobacteria</taxon>
        <taxon>Bradymonadales</taxon>
        <taxon>Microvenatoraceae</taxon>
        <taxon>Microvenator</taxon>
    </lineage>
</organism>
<protein>
    <submittedName>
        <fullName evidence="4">Histone deacetylase</fullName>
    </submittedName>
</protein>
<evidence type="ECO:0000259" key="3">
    <source>
        <dbReference type="Pfam" id="PF00850"/>
    </source>
</evidence>